<keyword evidence="2" id="KW-1185">Reference proteome</keyword>
<sequence length="164" mass="18156">MRWLLLLCLLLPGYGLASTQIITGDASLKAAFIYRFAQFTVWPDAKPDSLRYCIAGDDTVLLAMRDILRDSSNPVTAVTLQQNLQSCDVLYIAAGTTTLSTFSENVGTKTILTIAENVQTFRQGMVIGFITEPKRLSFRVNLQVAKQQGLTLSSQMLKLAKEIY</sequence>
<organism evidence="1 2">
    <name type="scientific">Rheinheimera baltica</name>
    <dbReference type="NCBI Taxonomy" id="67576"/>
    <lineage>
        <taxon>Bacteria</taxon>
        <taxon>Pseudomonadati</taxon>
        <taxon>Pseudomonadota</taxon>
        <taxon>Gammaproteobacteria</taxon>
        <taxon>Chromatiales</taxon>
        <taxon>Chromatiaceae</taxon>
        <taxon>Rheinheimera</taxon>
    </lineage>
</organism>
<dbReference type="Proteomes" id="UP001231109">
    <property type="component" value="Unassembled WGS sequence"/>
</dbReference>
<name>A0ABT9I544_9GAMM</name>
<evidence type="ECO:0000313" key="1">
    <source>
        <dbReference type="EMBL" id="MDP5138198.1"/>
    </source>
</evidence>
<comment type="caution">
    <text evidence="1">The sequence shown here is derived from an EMBL/GenBank/DDBJ whole genome shotgun (WGS) entry which is preliminary data.</text>
</comment>
<dbReference type="Pfam" id="PF13689">
    <property type="entry name" value="DUF4154"/>
    <property type="match status" value="1"/>
</dbReference>
<dbReference type="RefSeq" id="WP_305977356.1">
    <property type="nucleotide sequence ID" value="NZ_JAPJDZ010000111.1"/>
</dbReference>
<protein>
    <submittedName>
        <fullName evidence="1">YfiR family protein</fullName>
    </submittedName>
</protein>
<evidence type="ECO:0000313" key="2">
    <source>
        <dbReference type="Proteomes" id="UP001231109"/>
    </source>
</evidence>
<dbReference type="InterPro" id="IPR025293">
    <property type="entry name" value="YfiR/HmsC-like"/>
</dbReference>
<dbReference type="EMBL" id="JAPJDZ010000111">
    <property type="protein sequence ID" value="MDP5138198.1"/>
    <property type="molecule type" value="Genomic_DNA"/>
</dbReference>
<accession>A0ABT9I544</accession>
<gene>
    <name evidence="1" type="ORF">ORJ04_19810</name>
</gene>
<proteinExistence type="predicted"/>
<reference evidence="1 2" key="1">
    <citation type="submission" date="2022-11" db="EMBL/GenBank/DDBJ databases">
        <title>Viruses from the air-sea interface of a natural surface slick.</title>
        <authorList>
            <person name="Rahlff J."/>
            <person name="Holmfeldt K."/>
        </authorList>
    </citation>
    <scope>NUCLEOTIDE SEQUENCE [LARGE SCALE GENOMIC DNA]</scope>
    <source>
        <strain evidence="1 2">SMS4</strain>
    </source>
</reference>